<gene>
    <name evidence="1" type="ORF">BO71DRAFT_449343</name>
</gene>
<dbReference type="AlphaFoldDB" id="A0A319DN61"/>
<dbReference type="Gene3D" id="3.40.50.300">
    <property type="entry name" value="P-loop containing nucleotide triphosphate hydrolases"/>
    <property type="match status" value="1"/>
</dbReference>
<sequence>MAENPGDEIKILVLGMPRTGTQSLADALGQLGLGPIYHMREVARNKHQTKWIAALEAKFEGKGSPFGRSEFASFLGGFVLIGAFPNAKIILTVRDEDKWFDSMMATLWHWWSAPDRPRNTSMRSMADKYHLHLWRNDFPTSGKESYRKHNSHVREIASVDNLLVYDVREGWGPLCAFLGLEAPTTPFPRSDDWLEYKQAHGTGKVNQSV</sequence>
<dbReference type="PANTHER" id="PTHR36978:SF4">
    <property type="entry name" value="P-LOOP CONTAINING NUCLEOSIDE TRIPHOSPHATE HYDROLASE PROTEIN"/>
    <property type="match status" value="1"/>
</dbReference>
<protein>
    <recommendedName>
        <fullName evidence="3">P-loop containing nucleoside triphosphate hydrolase protein</fullName>
    </recommendedName>
</protein>
<evidence type="ECO:0000313" key="1">
    <source>
        <dbReference type="EMBL" id="PYH95487.1"/>
    </source>
</evidence>
<dbReference type="Proteomes" id="UP000247810">
    <property type="component" value="Unassembled WGS sequence"/>
</dbReference>
<accession>A0A319DN61</accession>
<proteinExistence type="predicted"/>
<name>A0A319DN61_9EURO</name>
<dbReference type="PANTHER" id="PTHR36978">
    <property type="entry name" value="P-LOOP CONTAINING NUCLEOTIDE TRIPHOSPHATE HYDROLASE"/>
    <property type="match status" value="1"/>
</dbReference>
<dbReference type="OrthoDB" id="408152at2759"/>
<dbReference type="Pfam" id="PF17784">
    <property type="entry name" value="Sulfotransfer_4"/>
    <property type="match status" value="1"/>
</dbReference>
<dbReference type="VEuPathDB" id="FungiDB:BO71DRAFT_449343"/>
<organism evidence="1 2">
    <name type="scientific">Aspergillus ellipticus CBS 707.79</name>
    <dbReference type="NCBI Taxonomy" id="1448320"/>
    <lineage>
        <taxon>Eukaryota</taxon>
        <taxon>Fungi</taxon>
        <taxon>Dikarya</taxon>
        <taxon>Ascomycota</taxon>
        <taxon>Pezizomycotina</taxon>
        <taxon>Eurotiomycetes</taxon>
        <taxon>Eurotiomycetidae</taxon>
        <taxon>Eurotiales</taxon>
        <taxon>Aspergillaceae</taxon>
        <taxon>Aspergillus</taxon>
        <taxon>Aspergillus subgen. Circumdati</taxon>
    </lineage>
</organism>
<evidence type="ECO:0008006" key="3">
    <source>
        <dbReference type="Google" id="ProtNLM"/>
    </source>
</evidence>
<dbReference type="EMBL" id="KZ825852">
    <property type="protein sequence ID" value="PYH95487.1"/>
    <property type="molecule type" value="Genomic_DNA"/>
</dbReference>
<dbReference type="InterPro" id="IPR040632">
    <property type="entry name" value="Sulfotransfer_4"/>
</dbReference>
<dbReference type="STRING" id="1448320.A0A319DN61"/>
<keyword evidence="2" id="KW-1185">Reference proteome</keyword>
<dbReference type="SUPFAM" id="SSF52540">
    <property type="entry name" value="P-loop containing nucleoside triphosphate hydrolases"/>
    <property type="match status" value="1"/>
</dbReference>
<evidence type="ECO:0000313" key="2">
    <source>
        <dbReference type="Proteomes" id="UP000247810"/>
    </source>
</evidence>
<dbReference type="InterPro" id="IPR027417">
    <property type="entry name" value="P-loop_NTPase"/>
</dbReference>
<reference evidence="1 2" key="1">
    <citation type="submission" date="2018-02" db="EMBL/GenBank/DDBJ databases">
        <title>The genomes of Aspergillus section Nigri reveals drivers in fungal speciation.</title>
        <authorList>
            <consortium name="DOE Joint Genome Institute"/>
            <person name="Vesth T.C."/>
            <person name="Nybo J."/>
            <person name="Theobald S."/>
            <person name="Brandl J."/>
            <person name="Frisvad J.C."/>
            <person name="Nielsen K.F."/>
            <person name="Lyhne E.K."/>
            <person name="Kogle M.E."/>
            <person name="Kuo A."/>
            <person name="Riley R."/>
            <person name="Clum A."/>
            <person name="Nolan M."/>
            <person name="Lipzen A."/>
            <person name="Salamov A."/>
            <person name="Henrissat B."/>
            <person name="Wiebenga A."/>
            <person name="De vries R.P."/>
            <person name="Grigoriev I.V."/>
            <person name="Mortensen U.H."/>
            <person name="Andersen M.R."/>
            <person name="Baker S.E."/>
        </authorList>
    </citation>
    <scope>NUCLEOTIDE SEQUENCE [LARGE SCALE GENOMIC DNA]</scope>
    <source>
        <strain evidence="1 2">CBS 707.79</strain>
    </source>
</reference>